<dbReference type="GO" id="GO:0005634">
    <property type="term" value="C:nucleus"/>
    <property type="evidence" value="ECO:0007669"/>
    <property type="project" value="TreeGrafter"/>
</dbReference>
<dbReference type="Pfam" id="PF00443">
    <property type="entry name" value="UCH"/>
    <property type="match status" value="1"/>
</dbReference>
<name>A0A673Y376_SALTR</name>
<dbReference type="PROSITE" id="PS50235">
    <property type="entry name" value="USP_3"/>
    <property type="match status" value="1"/>
</dbReference>
<keyword evidence="4" id="KW-1185">Reference proteome</keyword>
<dbReference type="InterPro" id="IPR001394">
    <property type="entry name" value="Peptidase_C19_UCH"/>
</dbReference>
<feature type="compositionally biased region" description="Polar residues" evidence="1">
    <location>
        <begin position="633"/>
        <end position="642"/>
    </location>
</feature>
<dbReference type="Gene3D" id="3.90.70.10">
    <property type="entry name" value="Cysteine proteinases"/>
    <property type="match status" value="1"/>
</dbReference>
<dbReference type="AlphaFoldDB" id="A0A673Y376"/>
<protein>
    <submittedName>
        <fullName evidence="3">Ubiquitin specific peptidase 38</fullName>
    </submittedName>
</protein>
<dbReference type="Pfam" id="PF21246">
    <property type="entry name" value="Usp38-like_N"/>
    <property type="match status" value="1"/>
</dbReference>
<dbReference type="InterPro" id="IPR028889">
    <property type="entry name" value="USP"/>
</dbReference>
<accession>A0A673Y376</accession>
<sequence>MDKILEALVSSSHSVPVKKAIVKKVVEAAEKEVTAEQCQALYTLTTRLIFLGDDAFQKQVGFQVLEAYARYHRADFELFFSKDFVLGLLQQGYGPLDSKDPAIVDYIHGCLRLLISCPSVLDIFSIIQTEILRMVCERPEPALCARLATMLSDFVQCIPREKAAILFCQQLVRTIGYFHCPASQEQELREYVDQVTKVSTLLQNIWKAEPVTLLPSLQEVFAIISSTDPSFDPSIALASLVQHIPLQMITVLIKSLTTDQNVKDTSMTQALCRMIDWLSWPLAHHVEMWVIALLKGLAAVQKFTILIDVTLLKIELVFNRLWYPIVRQGALVVLSHMLLSFQHSPEAFHLVVPHIVDLVQSLKRDGLPTSKAFLLHFTELVHCMMYQYSGFPDLYDDILEAIKELPGPGEEKIKLVLNQSAWTSQSNSFASGLLRLPGKSETGKTGLINLGNTCYMNSIIQTLFSATDFRRRVLSLHLNDATANTLMKKLQLLFTFLSHTQRAAYAPRVFFEASRPPWFNAGSQQDCSEYLRFLLDRLHEEEKTIQVLMSAKSNVSPGNGPSDDTGGETSAEDAGVSPVAPVEGKSEGNDERTLIERMFGGRLSTGIRCMTCNSVSEKEEPFTDLSLAFCPSTTSSPLQTEGPSEEPRGPCQGAVNGGSEAPEVGPSPKPVTASTTGVHFVPGSSEPPLSVPDLVDYFLAPEILDKENAYFCQKCGSLQRAERGMRVVAAPEYLILTLLRFSYDAKCHVRRKILDNVAIPPLMRLPVHAPPPKHSSSSSSPPSSPLQVDSPESSENLAKKLKPSEVGVWPAAQFVPYILSSVVMHSGMSSESGHYYSYGRNLNGADGAQHHLANPLALGEEPGNGQTEPIALTCSGVTHPKQEVEVVCGGQAAGDWLLFNDSRVTFTSLGSVQNVTNRFPKDTAYVLIYRKQDVTGGQNSTGGVTTNGMRLGSEPPLQKELMDAVTKDNKLFLQPSSPTLCRSLSFVTKYRPRRGDAAISITV</sequence>
<dbReference type="Ensembl" id="ENSSTUT00000030309.1">
    <property type="protein sequence ID" value="ENSSTUP00000028956.1"/>
    <property type="gene ID" value="ENSSTUG00000012512.1"/>
</dbReference>
<reference evidence="3" key="1">
    <citation type="submission" date="2025-08" db="UniProtKB">
        <authorList>
            <consortium name="Ensembl"/>
        </authorList>
    </citation>
    <scope>IDENTIFICATION</scope>
</reference>
<dbReference type="GO" id="GO:0016579">
    <property type="term" value="P:protein deubiquitination"/>
    <property type="evidence" value="ECO:0007669"/>
    <property type="project" value="InterPro"/>
</dbReference>
<evidence type="ECO:0000313" key="4">
    <source>
        <dbReference type="Proteomes" id="UP000472277"/>
    </source>
</evidence>
<dbReference type="InterPro" id="IPR049407">
    <property type="entry name" value="Usp38-like_N"/>
</dbReference>
<evidence type="ECO:0000259" key="2">
    <source>
        <dbReference type="PROSITE" id="PS50235"/>
    </source>
</evidence>
<proteinExistence type="predicted"/>
<dbReference type="InterPro" id="IPR018200">
    <property type="entry name" value="USP_CS"/>
</dbReference>
<dbReference type="PROSITE" id="PS00973">
    <property type="entry name" value="USP_2"/>
    <property type="match status" value="1"/>
</dbReference>
<dbReference type="GO" id="GO:0006511">
    <property type="term" value="P:ubiquitin-dependent protein catabolic process"/>
    <property type="evidence" value="ECO:0007669"/>
    <property type="project" value="InterPro"/>
</dbReference>
<dbReference type="PROSITE" id="PS00972">
    <property type="entry name" value="USP_1"/>
    <property type="match status" value="1"/>
</dbReference>
<dbReference type="PANTHER" id="PTHR24006">
    <property type="entry name" value="UBIQUITIN CARBOXYL-TERMINAL HYDROLASE"/>
    <property type="match status" value="1"/>
</dbReference>
<dbReference type="GO" id="GO:0004843">
    <property type="term" value="F:cysteine-type deubiquitinase activity"/>
    <property type="evidence" value="ECO:0007669"/>
    <property type="project" value="InterPro"/>
</dbReference>
<feature type="region of interest" description="Disordered" evidence="1">
    <location>
        <begin position="633"/>
        <end position="673"/>
    </location>
</feature>
<dbReference type="SUPFAM" id="SSF54001">
    <property type="entry name" value="Cysteine proteinases"/>
    <property type="match status" value="1"/>
</dbReference>
<dbReference type="InterPro" id="IPR050164">
    <property type="entry name" value="Peptidase_C19"/>
</dbReference>
<feature type="compositionally biased region" description="Polar residues" evidence="1">
    <location>
        <begin position="786"/>
        <end position="796"/>
    </location>
</feature>
<feature type="region of interest" description="Disordered" evidence="1">
    <location>
        <begin position="768"/>
        <end position="799"/>
    </location>
</feature>
<feature type="region of interest" description="Disordered" evidence="1">
    <location>
        <begin position="550"/>
        <end position="590"/>
    </location>
</feature>
<evidence type="ECO:0000313" key="3">
    <source>
        <dbReference type="Ensembl" id="ENSSTUP00000028956.1"/>
    </source>
</evidence>
<evidence type="ECO:0000256" key="1">
    <source>
        <dbReference type="SAM" id="MobiDB-lite"/>
    </source>
</evidence>
<reference evidence="3" key="2">
    <citation type="submission" date="2025-09" db="UniProtKB">
        <authorList>
            <consortium name="Ensembl"/>
        </authorList>
    </citation>
    <scope>IDENTIFICATION</scope>
</reference>
<dbReference type="Proteomes" id="UP000472277">
    <property type="component" value="Chromosome 11"/>
</dbReference>
<dbReference type="InterPro" id="IPR038765">
    <property type="entry name" value="Papain-like_cys_pep_sf"/>
</dbReference>
<dbReference type="GeneTree" id="ENSGT00940000158403"/>
<dbReference type="GO" id="GO:0005829">
    <property type="term" value="C:cytosol"/>
    <property type="evidence" value="ECO:0007669"/>
    <property type="project" value="TreeGrafter"/>
</dbReference>
<organism evidence="3 4">
    <name type="scientific">Salmo trutta</name>
    <name type="common">Brown trout</name>
    <dbReference type="NCBI Taxonomy" id="8032"/>
    <lineage>
        <taxon>Eukaryota</taxon>
        <taxon>Metazoa</taxon>
        <taxon>Chordata</taxon>
        <taxon>Craniata</taxon>
        <taxon>Vertebrata</taxon>
        <taxon>Euteleostomi</taxon>
        <taxon>Actinopterygii</taxon>
        <taxon>Neopterygii</taxon>
        <taxon>Teleostei</taxon>
        <taxon>Protacanthopterygii</taxon>
        <taxon>Salmoniformes</taxon>
        <taxon>Salmonidae</taxon>
        <taxon>Salmoninae</taxon>
        <taxon>Salmo</taxon>
    </lineage>
</organism>
<dbReference type="InterPro" id="IPR033840">
    <property type="entry name" value="USP38"/>
</dbReference>
<dbReference type="PANTHER" id="PTHR24006:SF710">
    <property type="entry name" value="UBIQUITIN CARBOXYL-TERMINAL HYDROLASE 38"/>
    <property type="match status" value="1"/>
</dbReference>
<feature type="domain" description="USP" evidence="2">
    <location>
        <begin position="445"/>
        <end position="932"/>
    </location>
</feature>
<dbReference type="CDD" id="cd02664">
    <property type="entry name" value="Peptidase_C19H"/>
    <property type="match status" value="1"/>
</dbReference>
<gene>
    <name evidence="3" type="primary">USP38</name>
    <name evidence="3" type="synonym">LOC115202246</name>
</gene>